<feature type="transmembrane region" description="Helical" evidence="1">
    <location>
        <begin position="45"/>
        <end position="63"/>
    </location>
</feature>
<name>A0AA49JE48_9BACT</name>
<keyword evidence="1" id="KW-0472">Membrane</keyword>
<dbReference type="AlphaFoldDB" id="A0AA49JE48"/>
<accession>A0AA49JE48</accession>
<evidence type="ECO:0000313" key="2">
    <source>
        <dbReference type="EMBL" id="WKN36761.1"/>
    </source>
</evidence>
<protein>
    <recommendedName>
        <fullName evidence="3">Transglycosylase</fullName>
    </recommendedName>
</protein>
<sequence length="70" mass="7514">MRKAVGIVLTLVGLVSTTITGMQAIEDSDSFSFFGLDVVVSKADYTPLITSVVILIVGIILWANSRRSAR</sequence>
<organism evidence="2">
    <name type="scientific">Roseihalotalea indica</name>
    <dbReference type="NCBI Taxonomy" id="2867963"/>
    <lineage>
        <taxon>Bacteria</taxon>
        <taxon>Pseudomonadati</taxon>
        <taxon>Bacteroidota</taxon>
        <taxon>Cytophagia</taxon>
        <taxon>Cytophagales</taxon>
        <taxon>Catalimonadaceae</taxon>
        <taxon>Roseihalotalea</taxon>
    </lineage>
</organism>
<reference evidence="2" key="1">
    <citation type="journal article" date="2023" name="Comput. Struct. Biotechnol. J.">
        <title>Discovery of a novel marine Bacteroidetes with a rich repertoire of carbohydrate-active enzymes.</title>
        <authorList>
            <person name="Chen B."/>
            <person name="Liu G."/>
            <person name="Chen Q."/>
            <person name="Wang H."/>
            <person name="Liu L."/>
            <person name="Tang K."/>
        </authorList>
    </citation>
    <scope>NUCLEOTIDE SEQUENCE</scope>
    <source>
        <strain evidence="2">TK19036</strain>
    </source>
</reference>
<keyword evidence="1" id="KW-0812">Transmembrane</keyword>
<evidence type="ECO:0000256" key="1">
    <source>
        <dbReference type="SAM" id="Phobius"/>
    </source>
</evidence>
<reference evidence="2" key="2">
    <citation type="journal article" date="2024" name="Antonie Van Leeuwenhoek">
        <title>Roseihalotalea indica gen. nov., sp. nov., a halophilic Bacteroidetes from mesopelagic Southwest Indian Ocean with higher carbohydrate metabolic potential.</title>
        <authorList>
            <person name="Chen B."/>
            <person name="Zhang M."/>
            <person name="Lin D."/>
            <person name="Ye J."/>
            <person name="Tang K."/>
        </authorList>
    </citation>
    <scope>NUCLEOTIDE SEQUENCE</scope>
    <source>
        <strain evidence="2">TK19036</strain>
    </source>
</reference>
<keyword evidence="1" id="KW-1133">Transmembrane helix</keyword>
<proteinExistence type="predicted"/>
<evidence type="ECO:0008006" key="3">
    <source>
        <dbReference type="Google" id="ProtNLM"/>
    </source>
</evidence>
<gene>
    <name evidence="2" type="ORF">K4G66_30820</name>
</gene>
<dbReference type="EMBL" id="CP120682">
    <property type="protein sequence ID" value="WKN36761.1"/>
    <property type="molecule type" value="Genomic_DNA"/>
</dbReference>